<evidence type="ECO:0000313" key="6">
    <source>
        <dbReference type="Proteomes" id="UP000558997"/>
    </source>
</evidence>
<reference evidence="5 6" key="1">
    <citation type="submission" date="2020-08" db="EMBL/GenBank/DDBJ databases">
        <title>Sequencing the genomes of 1000 actinobacteria strains.</title>
        <authorList>
            <person name="Klenk H.-P."/>
        </authorList>
    </citation>
    <scope>NUCLEOTIDE SEQUENCE [LARGE SCALE GENOMIC DNA]</scope>
    <source>
        <strain evidence="5 6">DSM 17294</strain>
    </source>
</reference>
<dbReference type="PANTHER" id="PTHR46796">
    <property type="entry name" value="HTH-TYPE TRANSCRIPTIONAL ACTIVATOR RHAS-RELATED"/>
    <property type="match status" value="1"/>
</dbReference>
<evidence type="ECO:0000256" key="3">
    <source>
        <dbReference type="ARBA" id="ARBA00023163"/>
    </source>
</evidence>
<dbReference type="InterPro" id="IPR018060">
    <property type="entry name" value="HTH_AraC"/>
</dbReference>
<dbReference type="Pfam" id="PF12833">
    <property type="entry name" value="HTH_18"/>
    <property type="match status" value="1"/>
</dbReference>
<keyword evidence="1" id="KW-0805">Transcription regulation</keyword>
<dbReference type="AlphaFoldDB" id="A0A841DQG4"/>
<protein>
    <submittedName>
        <fullName evidence="5">AraC-like DNA-binding protein</fullName>
    </submittedName>
</protein>
<comment type="caution">
    <text evidence="5">The sequence shown here is derived from an EMBL/GenBank/DDBJ whole genome shotgun (WGS) entry which is preliminary data.</text>
</comment>
<keyword evidence="6" id="KW-1185">Reference proteome</keyword>
<dbReference type="Gene3D" id="1.10.10.60">
    <property type="entry name" value="Homeodomain-like"/>
    <property type="match status" value="1"/>
</dbReference>
<keyword evidence="2 5" id="KW-0238">DNA-binding</keyword>
<dbReference type="SMART" id="SM00342">
    <property type="entry name" value="HTH_ARAC"/>
    <property type="match status" value="1"/>
</dbReference>
<dbReference type="RefSeq" id="WP_184833701.1">
    <property type="nucleotide sequence ID" value="NZ_BAAAVN010000001.1"/>
</dbReference>
<evidence type="ECO:0000313" key="5">
    <source>
        <dbReference type="EMBL" id="MBB5979006.1"/>
    </source>
</evidence>
<keyword evidence="3" id="KW-0804">Transcription</keyword>
<accession>A0A841DQG4</accession>
<dbReference type="InterPro" id="IPR050204">
    <property type="entry name" value="AraC_XylS_family_regulators"/>
</dbReference>
<evidence type="ECO:0000256" key="2">
    <source>
        <dbReference type="ARBA" id="ARBA00023125"/>
    </source>
</evidence>
<evidence type="ECO:0000259" key="4">
    <source>
        <dbReference type="PROSITE" id="PS01124"/>
    </source>
</evidence>
<evidence type="ECO:0000256" key="1">
    <source>
        <dbReference type="ARBA" id="ARBA00023015"/>
    </source>
</evidence>
<dbReference type="PROSITE" id="PS01124">
    <property type="entry name" value="HTH_ARAC_FAMILY_2"/>
    <property type="match status" value="1"/>
</dbReference>
<dbReference type="GO" id="GO:0003700">
    <property type="term" value="F:DNA-binding transcription factor activity"/>
    <property type="evidence" value="ECO:0007669"/>
    <property type="project" value="InterPro"/>
</dbReference>
<dbReference type="Proteomes" id="UP000558997">
    <property type="component" value="Unassembled WGS sequence"/>
</dbReference>
<sequence>MVGMEHRTRPVHPALRPYLHDLIGYAYPGAAPELHRGLPSRYLTLVITLDGPLGVAWPGGPLQTYDAVVGGLRSTAVHVGATPSRAGVQVSLTPAAARTLLGLPPGELASLNVGLDEVLGRPARVLTDQLREAGSWDERMDLIERLFLEHLARERAPGGVRPEVGWAWRRLCGTDGTIGVQELAAEVGWSRRHLTDRFTSEFGLAPKVAARVLRFERATRQLRLRPQTRLGELSAAAGYADQAHLTREFQAIAGCSPRQWMSEELPNLQDCPPPGAAESEVWTSRM</sequence>
<proteinExistence type="predicted"/>
<feature type="domain" description="HTH araC/xylS-type" evidence="4">
    <location>
        <begin position="180"/>
        <end position="263"/>
    </location>
</feature>
<dbReference type="GO" id="GO:0043565">
    <property type="term" value="F:sequence-specific DNA binding"/>
    <property type="evidence" value="ECO:0007669"/>
    <property type="project" value="InterPro"/>
</dbReference>
<dbReference type="PANTHER" id="PTHR46796:SF15">
    <property type="entry name" value="BLL1074 PROTEIN"/>
    <property type="match status" value="1"/>
</dbReference>
<dbReference type="SUPFAM" id="SSF46689">
    <property type="entry name" value="Homeodomain-like"/>
    <property type="match status" value="1"/>
</dbReference>
<gene>
    <name evidence="5" type="ORF">HDA44_002347</name>
</gene>
<name>A0A841DQG4_9ACTN</name>
<dbReference type="EMBL" id="JACHNF010000001">
    <property type="protein sequence ID" value="MBB5979006.1"/>
    <property type="molecule type" value="Genomic_DNA"/>
</dbReference>
<dbReference type="InterPro" id="IPR009057">
    <property type="entry name" value="Homeodomain-like_sf"/>
</dbReference>
<organism evidence="5 6">
    <name type="scientific">Kribbella solani</name>
    <dbReference type="NCBI Taxonomy" id="236067"/>
    <lineage>
        <taxon>Bacteria</taxon>
        <taxon>Bacillati</taxon>
        <taxon>Actinomycetota</taxon>
        <taxon>Actinomycetes</taxon>
        <taxon>Propionibacteriales</taxon>
        <taxon>Kribbellaceae</taxon>
        <taxon>Kribbella</taxon>
    </lineage>
</organism>